<dbReference type="Proteomes" id="UP001055439">
    <property type="component" value="Chromosome 6"/>
</dbReference>
<gene>
    <name evidence="1" type="ORF">MUK42_04095</name>
</gene>
<reference evidence="1" key="1">
    <citation type="submission" date="2022-05" db="EMBL/GenBank/DDBJ databases">
        <title>The Musa troglodytarum L. genome provides insights into the mechanism of non-climacteric behaviour and enrichment of carotenoids.</title>
        <authorList>
            <person name="Wang J."/>
        </authorList>
    </citation>
    <scope>NUCLEOTIDE SEQUENCE</scope>
    <source>
        <tissue evidence="1">Leaf</tissue>
    </source>
</reference>
<dbReference type="EMBL" id="CP097508">
    <property type="protein sequence ID" value="URE12797.1"/>
    <property type="molecule type" value="Genomic_DNA"/>
</dbReference>
<sequence>MLELMLCYFQSSLKEKKNRFMILCHLSRSSWNTFVHLFSSCNFLCMRLCQIEISQQLKQSYYKPTKIIFKFVHLLT</sequence>
<evidence type="ECO:0000313" key="2">
    <source>
        <dbReference type="Proteomes" id="UP001055439"/>
    </source>
</evidence>
<accession>A0A9E7GHX9</accession>
<name>A0A9E7GHX9_9LILI</name>
<organism evidence="1 2">
    <name type="scientific">Musa troglodytarum</name>
    <name type="common">fe'i banana</name>
    <dbReference type="NCBI Taxonomy" id="320322"/>
    <lineage>
        <taxon>Eukaryota</taxon>
        <taxon>Viridiplantae</taxon>
        <taxon>Streptophyta</taxon>
        <taxon>Embryophyta</taxon>
        <taxon>Tracheophyta</taxon>
        <taxon>Spermatophyta</taxon>
        <taxon>Magnoliopsida</taxon>
        <taxon>Liliopsida</taxon>
        <taxon>Zingiberales</taxon>
        <taxon>Musaceae</taxon>
        <taxon>Musa</taxon>
    </lineage>
</organism>
<protein>
    <submittedName>
        <fullName evidence="1">Uncharacterized protein</fullName>
    </submittedName>
</protein>
<dbReference type="AlphaFoldDB" id="A0A9E7GHX9"/>
<proteinExistence type="predicted"/>
<evidence type="ECO:0000313" key="1">
    <source>
        <dbReference type="EMBL" id="URE12797.1"/>
    </source>
</evidence>
<keyword evidence="2" id="KW-1185">Reference proteome</keyword>